<dbReference type="CDD" id="cd02619">
    <property type="entry name" value="Peptidase_C1"/>
    <property type="match status" value="1"/>
</dbReference>
<gene>
    <name evidence="2" type="ORF">UFOVP116_309</name>
</gene>
<dbReference type="InterPro" id="IPR038765">
    <property type="entry name" value="Papain-like_cys_pep_sf"/>
</dbReference>
<dbReference type="Pfam" id="PF00112">
    <property type="entry name" value="Peptidase_C1"/>
    <property type="match status" value="1"/>
</dbReference>
<accession>A0A6J5LEX4</accession>
<dbReference type="InterPro" id="IPR000668">
    <property type="entry name" value="Peptidase_C1A_C"/>
</dbReference>
<dbReference type="SUPFAM" id="SSF54001">
    <property type="entry name" value="Cysteine proteinases"/>
    <property type="match status" value="1"/>
</dbReference>
<sequence length="251" mass="29066">MQWRNAIKRPTSEWYFNQYKLSNTPLREVVDLRPWASTIEDQRHLGSCTGNAIVGAYEMLLKRDAPTQYTELSRLFVYYNARLFDNAVDVDVGAFLYDGVRALQRWGICSEDLCPYIIQNFAVQPSLPSYVDAATRKIKNYYRLQTLNQILDALNHNYPIPFGANVYPAFENITSTNPMLPTPLYSEEPLGAHAMCMVGYNIPRRLILVRNSFGRDWGEEGHCWMPFEYVLNESLDCWVFDIELNPLVKVE</sequence>
<reference evidence="2" key="1">
    <citation type="submission" date="2020-04" db="EMBL/GenBank/DDBJ databases">
        <authorList>
            <person name="Chiriac C."/>
            <person name="Salcher M."/>
            <person name="Ghai R."/>
            <person name="Kavagutti S V."/>
        </authorList>
    </citation>
    <scope>NUCLEOTIDE SEQUENCE</scope>
</reference>
<name>A0A6J5LEX4_9CAUD</name>
<evidence type="ECO:0000259" key="1">
    <source>
        <dbReference type="SMART" id="SM00645"/>
    </source>
</evidence>
<dbReference type="EMBL" id="LR796237">
    <property type="protein sequence ID" value="CAB4130179.1"/>
    <property type="molecule type" value="Genomic_DNA"/>
</dbReference>
<dbReference type="Gene3D" id="3.90.70.10">
    <property type="entry name" value="Cysteine proteinases"/>
    <property type="match status" value="1"/>
</dbReference>
<evidence type="ECO:0000313" key="2">
    <source>
        <dbReference type="EMBL" id="CAB4130179.1"/>
    </source>
</evidence>
<organism evidence="2">
    <name type="scientific">uncultured Caudovirales phage</name>
    <dbReference type="NCBI Taxonomy" id="2100421"/>
    <lineage>
        <taxon>Viruses</taxon>
        <taxon>Duplodnaviria</taxon>
        <taxon>Heunggongvirae</taxon>
        <taxon>Uroviricota</taxon>
        <taxon>Caudoviricetes</taxon>
        <taxon>Peduoviridae</taxon>
        <taxon>Maltschvirus</taxon>
        <taxon>Maltschvirus maltsch</taxon>
    </lineage>
</organism>
<dbReference type="GO" id="GO:0008234">
    <property type="term" value="F:cysteine-type peptidase activity"/>
    <property type="evidence" value="ECO:0007669"/>
    <property type="project" value="InterPro"/>
</dbReference>
<dbReference type="GO" id="GO:0006508">
    <property type="term" value="P:proteolysis"/>
    <property type="evidence" value="ECO:0007669"/>
    <property type="project" value="InterPro"/>
</dbReference>
<feature type="domain" description="Peptidase C1A papain C-terminal" evidence="1">
    <location>
        <begin position="26"/>
        <end position="231"/>
    </location>
</feature>
<dbReference type="GO" id="GO:0001897">
    <property type="term" value="P:symbiont-mediated cytolysis of host cell"/>
    <property type="evidence" value="ECO:0007669"/>
    <property type="project" value="UniProtKB-ARBA"/>
</dbReference>
<proteinExistence type="predicted"/>
<dbReference type="SMART" id="SM00645">
    <property type="entry name" value="Pept_C1"/>
    <property type="match status" value="1"/>
</dbReference>
<protein>
    <submittedName>
        <fullName evidence="2">Peptidase_C1 domain containing protein</fullName>
    </submittedName>
</protein>